<proteinExistence type="predicted"/>
<evidence type="ECO:0000313" key="2">
    <source>
        <dbReference type="EMBL" id="OHA54384.1"/>
    </source>
</evidence>
<feature type="transmembrane region" description="Helical" evidence="1">
    <location>
        <begin position="94"/>
        <end position="121"/>
    </location>
</feature>
<dbReference type="EMBL" id="MHTB01000049">
    <property type="protein sequence ID" value="OHA54384.1"/>
    <property type="molecule type" value="Genomic_DNA"/>
</dbReference>
<comment type="caution">
    <text evidence="2">The sequence shown here is derived from an EMBL/GenBank/DDBJ whole genome shotgun (WGS) entry which is preliminary data.</text>
</comment>
<dbReference type="AlphaFoldDB" id="A0A1G2Q1E7"/>
<sequence>MRLIYYFIGGLIVFIIRQILVPLLGPLADLVLVVPATFFWLWLEDNSGWWLLIVAACLVDTMLARVLPFYTLASLTSIIIYYGFILPYLSHSSTLTSFFTFILAILLWRLFYITWLAIGWLVGGQALLFEQSLFWSGLAWLGLGLVLLLIVLGLKQLFWFIQKKVAV</sequence>
<evidence type="ECO:0000313" key="3">
    <source>
        <dbReference type="Proteomes" id="UP000178936"/>
    </source>
</evidence>
<feature type="transmembrane region" description="Helical" evidence="1">
    <location>
        <begin position="133"/>
        <end position="154"/>
    </location>
</feature>
<name>A0A1G2Q1E7_9BACT</name>
<keyword evidence="1" id="KW-0472">Membrane</keyword>
<reference evidence="2 3" key="1">
    <citation type="journal article" date="2016" name="Nat. Commun.">
        <title>Thousands of microbial genomes shed light on interconnected biogeochemical processes in an aquifer system.</title>
        <authorList>
            <person name="Anantharaman K."/>
            <person name="Brown C.T."/>
            <person name="Hug L.A."/>
            <person name="Sharon I."/>
            <person name="Castelle C.J."/>
            <person name="Probst A.J."/>
            <person name="Thomas B.C."/>
            <person name="Singh A."/>
            <person name="Wilkins M.J."/>
            <person name="Karaoz U."/>
            <person name="Brodie E.L."/>
            <person name="Williams K.H."/>
            <person name="Hubbard S.S."/>
            <person name="Banfield J.F."/>
        </authorList>
    </citation>
    <scope>NUCLEOTIDE SEQUENCE [LARGE SCALE GENOMIC DNA]</scope>
</reference>
<evidence type="ECO:0000256" key="1">
    <source>
        <dbReference type="SAM" id="Phobius"/>
    </source>
</evidence>
<accession>A0A1G2Q1E7</accession>
<feature type="transmembrane region" description="Helical" evidence="1">
    <location>
        <begin position="49"/>
        <end position="82"/>
    </location>
</feature>
<gene>
    <name evidence="2" type="ORF">A2226_03170</name>
</gene>
<dbReference type="Proteomes" id="UP000178936">
    <property type="component" value="Unassembled WGS sequence"/>
</dbReference>
<organism evidence="2 3">
    <name type="scientific">Candidatus Veblenbacteria bacterium RIFOXYA2_FULL_43_9</name>
    <dbReference type="NCBI Taxonomy" id="1802425"/>
    <lineage>
        <taxon>Bacteria</taxon>
        <taxon>Candidatus Vebleniibacteriota</taxon>
    </lineage>
</organism>
<keyword evidence="1" id="KW-0812">Transmembrane</keyword>
<protein>
    <submittedName>
        <fullName evidence="2">Uncharacterized protein</fullName>
    </submittedName>
</protein>
<keyword evidence="1" id="KW-1133">Transmembrane helix</keyword>